<name>M0LS62_NATLA</name>
<dbReference type="GeneID" id="30923411"/>
<feature type="compositionally biased region" description="Acidic residues" evidence="3">
    <location>
        <begin position="208"/>
        <end position="228"/>
    </location>
</feature>
<dbReference type="Proteomes" id="UP000186547">
    <property type="component" value="Chromosome"/>
</dbReference>
<gene>
    <name evidence="6" type="ORF">C445_03793</name>
    <name evidence="5" type="ORF">CHINAEXTREME_19765</name>
</gene>
<dbReference type="SUPFAM" id="SSF52833">
    <property type="entry name" value="Thioredoxin-like"/>
    <property type="match status" value="1"/>
</dbReference>
<dbReference type="InterPro" id="IPR013766">
    <property type="entry name" value="Thioredoxin_domain"/>
</dbReference>
<reference evidence="5 8" key="1">
    <citation type="journal article" date="2011" name="J. Bacteriol.">
        <title>Genome sequence of Halobiforma lacisalsi AJ5, an extremely halophilic archaeon which harbors a bop gene.</title>
        <authorList>
            <person name="Jiang X."/>
            <person name="Wang S."/>
            <person name="Cheng H."/>
            <person name="Huo Y."/>
            <person name="Zhang X."/>
            <person name="Zhu X."/>
            <person name="Han X."/>
            <person name="Ni P."/>
            <person name="Wu M."/>
        </authorList>
    </citation>
    <scope>NUCLEOTIDE SEQUENCE [LARGE SCALE GENOMIC DNA]</scope>
    <source>
        <strain evidence="5 8">AJ5</strain>
    </source>
</reference>
<reference evidence="5" key="3">
    <citation type="submission" date="2017-01" db="EMBL/GenBank/DDBJ databases">
        <authorList>
            <person name="Mah S.A."/>
            <person name="Swanson W.J."/>
            <person name="Moy G.W."/>
            <person name="Vacquier V.D."/>
        </authorList>
    </citation>
    <scope>NUCLEOTIDE SEQUENCE</scope>
    <source>
        <strain evidence="5">AJ5</strain>
    </source>
</reference>
<dbReference type="AlphaFoldDB" id="M0LS62"/>
<comment type="similarity">
    <text evidence="1">Belongs to the glutaredoxin family.</text>
</comment>
<dbReference type="InterPro" id="IPR012336">
    <property type="entry name" value="Thioredoxin-like_fold"/>
</dbReference>
<accession>M0LS62</accession>
<dbReference type="InterPro" id="IPR036249">
    <property type="entry name" value="Thioredoxin-like_sf"/>
</dbReference>
<sequence>MKRRELVAGVASVGILGGGAAVVWRGFRSPRDGSSGGAEADAETDSSEDAEDGVIELETIEAPGSDAGTISIPTDGVALVVFFSPVCHRCRSLMPNLVDAQAQLAEMYGYDEDDALTVVSVAAHQTEEQLRDWWIEHDGNWTLAYDGDRRLANEYGVASHPVLLALDDSGTVRWEDEGVLETEKIVRNVERVLEAVGEDPGDETVGGESEDETEQEETAANETDGDDD</sequence>
<evidence type="ECO:0000313" key="8">
    <source>
        <dbReference type="Proteomes" id="UP000186547"/>
    </source>
</evidence>
<evidence type="ECO:0000256" key="3">
    <source>
        <dbReference type="SAM" id="MobiDB-lite"/>
    </source>
</evidence>
<proteinExistence type="inferred from homology"/>
<evidence type="ECO:0000256" key="1">
    <source>
        <dbReference type="ARBA" id="ARBA00007787"/>
    </source>
</evidence>
<dbReference type="KEGG" id="hlc:CHINAEXTREME19765"/>
<reference evidence="6 7" key="2">
    <citation type="journal article" date="2014" name="PLoS Genet.">
        <title>Phylogenetically driven sequencing of extremely halophilic archaea reveals strategies for static and dynamic osmo-response.</title>
        <authorList>
            <person name="Becker E.A."/>
            <person name="Seitzer P.M."/>
            <person name="Tritt A."/>
            <person name="Larsen D."/>
            <person name="Krusor M."/>
            <person name="Yao A.I."/>
            <person name="Wu D."/>
            <person name="Madern D."/>
            <person name="Eisen J.A."/>
            <person name="Darling A.E."/>
            <person name="Facciotti M.T."/>
        </authorList>
    </citation>
    <scope>NUCLEOTIDE SEQUENCE [LARGE SCALE GENOMIC DNA]</scope>
    <source>
        <strain evidence="6 7">AJ5</strain>
    </source>
</reference>
<dbReference type="PROSITE" id="PS51352">
    <property type="entry name" value="THIOREDOXIN_2"/>
    <property type="match status" value="1"/>
</dbReference>
<feature type="domain" description="Thioredoxin" evidence="4">
    <location>
        <begin position="34"/>
        <end position="194"/>
    </location>
</feature>
<feature type="compositionally biased region" description="Acidic residues" evidence="3">
    <location>
        <begin position="40"/>
        <end position="51"/>
    </location>
</feature>
<dbReference type="Pfam" id="PF13905">
    <property type="entry name" value="Thioredoxin_8"/>
    <property type="match status" value="1"/>
</dbReference>
<dbReference type="EMBL" id="CP019285">
    <property type="protein sequence ID" value="APW99870.1"/>
    <property type="molecule type" value="Genomic_DNA"/>
</dbReference>
<dbReference type="Gene3D" id="3.40.30.10">
    <property type="entry name" value="Glutaredoxin"/>
    <property type="match status" value="1"/>
</dbReference>
<dbReference type="eggNOG" id="arCOG06181">
    <property type="taxonomic scope" value="Archaea"/>
</dbReference>
<organism evidence="6 7">
    <name type="scientific">Natronobacterium lacisalsi AJ5</name>
    <dbReference type="NCBI Taxonomy" id="358396"/>
    <lineage>
        <taxon>Archaea</taxon>
        <taxon>Methanobacteriati</taxon>
        <taxon>Methanobacteriota</taxon>
        <taxon>Stenosarchaea group</taxon>
        <taxon>Halobacteria</taxon>
        <taxon>Halobacteriales</taxon>
        <taxon>Natrialbaceae</taxon>
        <taxon>Natronobacterium</taxon>
    </lineage>
</organism>
<feature type="region of interest" description="Disordered" evidence="3">
    <location>
        <begin position="32"/>
        <end position="51"/>
    </location>
</feature>
<dbReference type="EMBL" id="AOLZ01000022">
    <property type="protein sequence ID" value="EMA35948.1"/>
    <property type="molecule type" value="Genomic_DNA"/>
</dbReference>
<evidence type="ECO:0000313" key="6">
    <source>
        <dbReference type="EMBL" id="EMA35948.1"/>
    </source>
</evidence>
<feature type="region of interest" description="Disordered" evidence="3">
    <location>
        <begin position="193"/>
        <end position="228"/>
    </location>
</feature>
<keyword evidence="2" id="KW-0249">Electron transport</keyword>
<dbReference type="RefSeq" id="WP_007140503.1">
    <property type="nucleotide sequence ID" value="NZ_AOLZ01000022.1"/>
</dbReference>
<protein>
    <submittedName>
        <fullName evidence="6">Alkyl hydroperoxide reductase</fullName>
    </submittedName>
</protein>
<evidence type="ECO:0000256" key="2">
    <source>
        <dbReference type="ARBA" id="ARBA00022982"/>
    </source>
</evidence>
<keyword evidence="7" id="KW-1185">Reference proteome</keyword>
<evidence type="ECO:0000259" key="4">
    <source>
        <dbReference type="PROSITE" id="PS51352"/>
    </source>
</evidence>
<evidence type="ECO:0000313" key="7">
    <source>
        <dbReference type="Proteomes" id="UP000011555"/>
    </source>
</evidence>
<dbReference type="STRING" id="358396.CHINAEXTREME_19765"/>
<evidence type="ECO:0000313" key="5">
    <source>
        <dbReference type="EMBL" id="APW99870.1"/>
    </source>
</evidence>
<dbReference type="Proteomes" id="UP000011555">
    <property type="component" value="Unassembled WGS sequence"/>
</dbReference>
<keyword evidence="2" id="KW-0813">Transport</keyword>